<keyword evidence="2" id="KW-0547">Nucleotide-binding</keyword>
<name>A0A0K2UCS3_LEPSM</name>
<dbReference type="InterPro" id="IPR003960">
    <property type="entry name" value="ATPase_AAA_CS"/>
</dbReference>
<dbReference type="InterPro" id="IPR027417">
    <property type="entry name" value="P-loop_NTPase"/>
</dbReference>
<dbReference type="Pfam" id="PF17862">
    <property type="entry name" value="AAA_lid_3"/>
    <property type="match status" value="2"/>
</dbReference>
<accession>A0A0K2UCS3</accession>
<organism evidence="5">
    <name type="scientific">Lepeophtheirus salmonis</name>
    <name type="common">Salmon louse</name>
    <name type="synonym">Caligus salmonis</name>
    <dbReference type="NCBI Taxonomy" id="72036"/>
    <lineage>
        <taxon>Eukaryota</taxon>
        <taxon>Metazoa</taxon>
        <taxon>Ecdysozoa</taxon>
        <taxon>Arthropoda</taxon>
        <taxon>Crustacea</taxon>
        <taxon>Multicrustacea</taxon>
        <taxon>Hexanauplia</taxon>
        <taxon>Copepoda</taxon>
        <taxon>Siphonostomatoida</taxon>
        <taxon>Caligidae</taxon>
        <taxon>Lepeophtheirus</taxon>
    </lineage>
</organism>
<dbReference type="GO" id="GO:0005524">
    <property type="term" value="F:ATP binding"/>
    <property type="evidence" value="ECO:0007669"/>
    <property type="project" value="UniProtKB-KW"/>
</dbReference>
<dbReference type="InterPro" id="IPR003959">
    <property type="entry name" value="ATPase_AAA_core"/>
</dbReference>
<dbReference type="SMART" id="SM00382">
    <property type="entry name" value="AAA"/>
    <property type="match status" value="2"/>
</dbReference>
<dbReference type="EMBL" id="HACA01018677">
    <property type="protein sequence ID" value="CDW36038.1"/>
    <property type="molecule type" value="Transcribed_RNA"/>
</dbReference>
<evidence type="ECO:0000256" key="1">
    <source>
        <dbReference type="ARBA" id="ARBA00022737"/>
    </source>
</evidence>
<dbReference type="Gene3D" id="3.40.50.300">
    <property type="entry name" value="P-loop containing nucleotide triphosphate hydrolases"/>
    <property type="match status" value="2"/>
</dbReference>
<dbReference type="GO" id="GO:0005737">
    <property type="term" value="C:cytoplasm"/>
    <property type="evidence" value="ECO:0007669"/>
    <property type="project" value="TreeGrafter"/>
</dbReference>
<dbReference type="FunFam" id="3.40.50.300:FF:000018">
    <property type="entry name" value="Cell division control 48"/>
    <property type="match status" value="1"/>
</dbReference>
<feature type="domain" description="AAA+ ATPase" evidence="4">
    <location>
        <begin position="528"/>
        <end position="665"/>
    </location>
</feature>
<dbReference type="CDD" id="cd19511">
    <property type="entry name" value="RecA-like_CDC48_r2-like"/>
    <property type="match status" value="1"/>
</dbReference>
<evidence type="ECO:0000313" key="5">
    <source>
        <dbReference type="EMBL" id="CDW36038.1"/>
    </source>
</evidence>
<evidence type="ECO:0000256" key="3">
    <source>
        <dbReference type="ARBA" id="ARBA00022840"/>
    </source>
</evidence>
<dbReference type="PANTHER" id="PTHR23077">
    <property type="entry name" value="AAA-FAMILY ATPASE"/>
    <property type="match status" value="1"/>
</dbReference>
<keyword evidence="1" id="KW-0677">Repeat</keyword>
<dbReference type="InterPro" id="IPR041569">
    <property type="entry name" value="AAA_lid_3"/>
</dbReference>
<feature type="domain" description="AAA+ ATPase" evidence="4">
    <location>
        <begin position="264"/>
        <end position="404"/>
    </location>
</feature>
<keyword evidence="3" id="KW-0067">ATP-binding</keyword>
<dbReference type="PROSITE" id="PS00674">
    <property type="entry name" value="AAA"/>
    <property type="match status" value="1"/>
</dbReference>
<dbReference type="PANTHER" id="PTHR23077:SF27">
    <property type="entry name" value="ATPASE FAMILY GENE 2 PROTEIN HOMOLOG A"/>
    <property type="match status" value="1"/>
</dbReference>
<sequence>MPPKTTPKRKSKEEWVRDAESGILRHPSLGIFEKEGILSVHESEFQLLDYLDAKRIRIPFGTPFLLLSPSLMKALLWKFGSRVILIDQNVILRVWPSDGSYPIGISRETSLQEKNRIKVFNEPLHLAKRIYFKIDHQKDESFLFALKSSLEATEILTSGSEHSFTYYGKIIDLKIIAINELKQGEEDGSFICDQFESLRLSSTPKQSKDKKLLYYSFAWNETELIFLNDASIYSQDRTPLEYLIGGLDSVIHILKKAIASNDHRKKGILLFGPPGSGKTLIGERIGDTLGYRTISVAASDIYSKFYGETESKLKDIFNQASSHEGKEGTILFIDDFDSLCPRRSDNTKTDQEKRVLSGLIHMLDKHRESKNLVVLGATSRIDSVDPTLRRPNRFDYEVEISVPSPQEREQILNCVLKLKNVKVDRENVLTIANKTHGYVGADLESLVNESLNISEEEKVKDPARLELRHFMSAFKKIRPSAMREVSIQVPDVSWEDIGGLTDLKLKLKQAVEWPLKKPEVFARLGIKPPKGILMYGPPGCSKTMIAKALANESGLNFMAVKGPELFSKWVGESERAVRELFRKARAVAPSIIFFDEIDSLCGSRGGSGDSKVSDRVLAQLLTEMDGVEVLNSVTIVAATNRPDMIDKALMRPGRLDRVIYVPLPDVETRLRIFDIHSKRIPTQGLVDLKELAECTKGYSGAEISAVCTEAALRALERDINSKIVTEQDFHSALRIITPRIHPDLLNIYSDFQASHQRSNL</sequence>
<dbReference type="OrthoDB" id="6375379at2759"/>
<dbReference type="InterPro" id="IPR050168">
    <property type="entry name" value="AAA_ATPase_domain"/>
</dbReference>
<dbReference type="Gene3D" id="1.10.8.60">
    <property type="match status" value="2"/>
</dbReference>
<dbReference type="InterPro" id="IPR003593">
    <property type="entry name" value="AAA+_ATPase"/>
</dbReference>
<dbReference type="SUPFAM" id="SSF52540">
    <property type="entry name" value="P-loop containing nucleoside triphosphate hydrolases"/>
    <property type="match status" value="2"/>
</dbReference>
<dbReference type="GO" id="GO:0016887">
    <property type="term" value="F:ATP hydrolysis activity"/>
    <property type="evidence" value="ECO:0007669"/>
    <property type="project" value="InterPro"/>
</dbReference>
<dbReference type="AlphaFoldDB" id="A0A0K2UCS3"/>
<evidence type="ECO:0000256" key="2">
    <source>
        <dbReference type="ARBA" id="ARBA00022741"/>
    </source>
</evidence>
<proteinExistence type="predicted"/>
<evidence type="ECO:0000259" key="4">
    <source>
        <dbReference type="SMART" id="SM00382"/>
    </source>
</evidence>
<protein>
    <submittedName>
        <fullName evidence="5">Spermatogenesisassociated protein 5like [Apis florea]</fullName>
    </submittedName>
</protein>
<dbReference type="FunFam" id="1.10.8.60:FF:000178">
    <property type="entry name" value="CDC48/VCP homolog, AAA superfamily"/>
    <property type="match status" value="1"/>
</dbReference>
<reference evidence="5" key="1">
    <citation type="submission" date="2014-05" db="EMBL/GenBank/DDBJ databases">
        <authorList>
            <person name="Chronopoulou M."/>
        </authorList>
    </citation>
    <scope>NUCLEOTIDE SEQUENCE</scope>
    <source>
        <tissue evidence="5">Whole organism</tissue>
    </source>
</reference>
<dbReference type="Pfam" id="PF00004">
    <property type="entry name" value="AAA"/>
    <property type="match status" value="2"/>
</dbReference>